<feature type="region of interest" description="Disordered" evidence="1">
    <location>
        <begin position="85"/>
        <end position="109"/>
    </location>
</feature>
<protein>
    <submittedName>
        <fullName evidence="3">Uncharacterized protein</fullName>
    </submittedName>
</protein>
<keyword evidence="2" id="KW-0812">Transmembrane</keyword>
<gene>
    <name evidence="3" type="ORF">NI17_023125</name>
</gene>
<keyword evidence="2" id="KW-0472">Membrane</keyword>
<dbReference type="AlphaFoldDB" id="A0AA97LWZ1"/>
<keyword evidence="4" id="KW-1185">Reference proteome</keyword>
<evidence type="ECO:0000256" key="2">
    <source>
        <dbReference type="SAM" id="Phobius"/>
    </source>
</evidence>
<dbReference type="KEGG" id="thao:NI17_023125"/>
<dbReference type="RefSeq" id="WP_147416950.1">
    <property type="nucleotide sequence ID" value="NZ_CP063196.1"/>
</dbReference>
<dbReference type="EMBL" id="CP063196">
    <property type="protein sequence ID" value="UOE19565.1"/>
    <property type="molecule type" value="Genomic_DNA"/>
</dbReference>
<dbReference type="Proteomes" id="UP000265719">
    <property type="component" value="Chromosome"/>
</dbReference>
<name>A0AA97LWZ1_9ACTN</name>
<keyword evidence="2" id="KW-1133">Transmembrane helix</keyword>
<evidence type="ECO:0000313" key="4">
    <source>
        <dbReference type="Proteomes" id="UP000265719"/>
    </source>
</evidence>
<proteinExistence type="predicted"/>
<reference evidence="3" key="1">
    <citation type="submission" date="2020-10" db="EMBL/GenBank/DDBJ databases">
        <title>De novo genome project of the cellulose decomposer Thermobifida halotolerans type strain.</title>
        <authorList>
            <person name="Nagy I."/>
            <person name="Horvath B."/>
            <person name="Kukolya J."/>
            <person name="Nagy I."/>
            <person name="Orsini M."/>
        </authorList>
    </citation>
    <scope>NUCLEOTIDE SEQUENCE</scope>
    <source>
        <strain evidence="3">DSM 44931</strain>
    </source>
</reference>
<accession>A0AA97LWZ1</accession>
<organism evidence="3 4">
    <name type="scientific">Thermobifida halotolerans</name>
    <dbReference type="NCBI Taxonomy" id="483545"/>
    <lineage>
        <taxon>Bacteria</taxon>
        <taxon>Bacillati</taxon>
        <taxon>Actinomycetota</taxon>
        <taxon>Actinomycetes</taxon>
        <taxon>Streptosporangiales</taxon>
        <taxon>Nocardiopsidaceae</taxon>
        <taxon>Thermobifida</taxon>
    </lineage>
</organism>
<evidence type="ECO:0000313" key="3">
    <source>
        <dbReference type="EMBL" id="UOE19565.1"/>
    </source>
</evidence>
<feature type="transmembrane region" description="Helical" evidence="2">
    <location>
        <begin position="12"/>
        <end position="35"/>
    </location>
</feature>
<evidence type="ECO:0000256" key="1">
    <source>
        <dbReference type="SAM" id="MobiDB-lite"/>
    </source>
</evidence>
<sequence length="246" mass="26558">MTEKQGLHGVKAFFVVVSSGLIAGFLVVAIVTSFARTILFAVEEGAASAEQGQVLVQQTGEAHESIPPEGLDICELTIQTVSGVSLRPSGESDSPPEESTEDGVWSSSDSCSWELVPEYGVSVPWNFYLNYKMVLGSPEGESGVEISRADFLEFLESSPSLLGEVISEGQGEGVDESYYFYGAADDDPRVTRYVFVGRVKSTSYQIIFDDINSGSSGERVPLSAFQNEAEKINSRMAIDLAVWVPD</sequence>